<name>A0A368T720_9ACTN</name>
<dbReference type="AlphaFoldDB" id="A0A368T720"/>
<dbReference type="OrthoDB" id="4828144at2"/>
<dbReference type="Gene3D" id="2.30.30.440">
    <property type="entry name" value="Domain of unknown function DUF1918"/>
    <property type="match status" value="1"/>
</dbReference>
<reference evidence="2 3" key="1">
    <citation type="submission" date="2018-04" db="EMBL/GenBank/DDBJ databases">
        <title>Novel actinobacteria from marine sediment.</title>
        <authorList>
            <person name="Ng Z.Y."/>
            <person name="Tan G.Y.A."/>
        </authorList>
    </citation>
    <scope>NUCLEOTIDE SEQUENCE [LARGE SCALE GENOMIC DNA]</scope>
    <source>
        <strain evidence="2 3">TPS81</strain>
    </source>
</reference>
<comment type="caution">
    <text evidence="2">The sequence shown here is derived from an EMBL/GenBank/DDBJ whole genome shotgun (WGS) entry which is preliminary data.</text>
</comment>
<accession>A0A368T720</accession>
<sequence>MRARVGDLLVVETTRAETRRRTAVVIEATGDGAPPYRVRWSDDGHEALVYPGADAHVETRRDRAAAT</sequence>
<dbReference type="SUPFAM" id="SSF50118">
    <property type="entry name" value="Cell growth inhibitor/plasmid maintenance toxic component"/>
    <property type="match status" value="1"/>
</dbReference>
<proteinExistence type="predicted"/>
<keyword evidence="3" id="KW-1185">Reference proteome</keyword>
<dbReference type="RefSeq" id="WP_114433223.1">
    <property type="nucleotide sequence ID" value="NZ_QEIM01000129.1"/>
</dbReference>
<evidence type="ECO:0000259" key="1">
    <source>
        <dbReference type="Pfam" id="PF08940"/>
    </source>
</evidence>
<protein>
    <submittedName>
        <fullName evidence="2">DUF1918 domain-containing protein</fullName>
    </submittedName>
</protein>
<evidence type="ECO:0000313" key="2">
    <source>
        <dbReference type="EMBL" id="RCV59790.1"/>
    </source>
</evidence>
<organism evidence="2 3">
    <name type="scientific">Marinitenerispora sediminis</name>
    <dbReference type="NCBI Taxonomy" id="1931232"/>
    <lineage>
        <taxon>Bacteria</taxon>
        <taxon>Bacillati</taxon>
        <taxon>Actinomycetota</taxon>
        <taxon>Actinomycetes</taxon>
        <taxon>Streptosporangiales</taxon>
        <taxon>Nocardiopsidaceae</taxon>
        <taxon>Marinitenerispora</taxon>
    </lineage>
</organism>
<gene>
    <name evidence="2" type="ORF">DEF24_08750</name>
</gene>
<dbReference type="Pfam" id="PF08940">
    <property type="entry name" value="DUF1918"/>
    <property type="match status" value="1"/>
</dbReference>
<evidence type="ECO:0000313" key="3">
    <source>
        <dbReference type="Proteomes" id="UP000253318"/>
    </source>
</evidence>
<dbReference type="Proteomes" id="UP000253318">
    <property type="component" value="Unassembled WGS sequence"/>
</dbReference>
<dbReference type="EMBL" id="QEIN01000054">
    <property type="protein sequence ID" value="RCV59790.1"/>
    <property type="molecule type" value="Genomic_DNA"/>
</dbReference>
<feature type="domain" description="DUF1918" evidence="1">
    <location>
        <begin position="1"/>
        <end position="57"/>
    </location>
</feature>
<dbReference type="InterPro" id="IPR015035">
    <property type="entry name" value="DUF1918"/>
</dbReference>